<sequence length="1709" mass="190833">MAQILKLLFFDTFSHNTSGVPNLDLIQFNEVVAVQEVRVVPLGAKLEMNLGGTRLGATNPVSFYIEAYVNNCTNNSQATFQRVASKYYVFICVSLDYHERNIQMVFESQCPTDCLIIKGNYSTVSLAVYGYVIKNVSQPQHPNQQQQSSQLQKSPEAVIETQTAESEVAILPSQQKELNTQESNVQVNVQPSSNGVNTGSGGEGDAGTGVAHDTEDLDMYTEEDVLAGDIITTDETGYDDGYDGYTDVNTFNPYQFEAAPLLTYFNPAMSEYAQEKLKVGIDEILSSSAEQLLQIIERFSDQPHHDKWVQGMEEMAELLAGGLASLSVVDPASFDSTVNTLVDWTLESLNLQSAMCQPETPYKVRHLKMGIRFTGQMLLLYDQLTLRLLETGVLQSLFDLFNSPYMATSLKLLVLKTLDLLTQTDRGLKWFLADQPSQKSGYQQLVDIALTKQNARIMVAISRLLRKLHVFETLQKLKDLADSLADRTYNLMKTPMSDEKQQAASAEDSNQSASNTISFDSVADQLPSLDEEDVYVIVTCLEEACAVYKHATSIIAQPAQCSIPSRKVFEVTHPTPDPYPALLSIFSSCKLLEVIFVLISSPLVSGEAAIFNAVRELMNELIKTQQGLLYVTTNVDTISCIMRALLQYDKEDSDENSAQTLGLTLAYHMQALQYVDQLKETVSQMEAEETAIVGEEAELLAVLHTMFVLTVNPMGRDALVTVLAMDLEPLLGLIAPTGNDEVDGKIRTSTIAKYVNDLTQLVVMYTTDISVIQSQIPRLITLTTFEDSTKTFGLLMDWLEPFKDIGKLDYTCVSALAKLFHSYVDQLPKLEVGLVSCLRMMTKLAVKPQSSALHEGFSPEELCYQTALLELYKEDCLGGWIKIIDKLSKKHLHSWQRGVALPTADKDILLYVVQPSLLLIQTLLSQVIEARGTAFQDTSALEPLFRTFTVFCSFPINCVQSDMANQMQKMIIDILALYTQPDIVGTESEINDAMSKSLWTSMVKSLLKFAISHPCEYLSGTLIFSELLPVPLPIQCREILEENDVKVNINHRMLWSAHLLPIAGDLETFIGNIAGSSCLHLQHAFRRLCWQLADLSHHFSQFVTRSLLKAFIENLPPPVNSAVTESAPGVTESGDDKKQKVSYVADIVAANIIGSCHTLSNKHLLKLLFCIHCVSKSTIHSQCQENIVSLLQSLCDIELSLLDDLDSVDINTQLANELPDSNTHERITLAFMEHIGNYDHCYTSILMSLRTLLMYTDYNYTFSCLSRALMKDSSSLYNLFTRINNTFSKDSSDCISTLSTALQLLRFLVEVDDSPEAQRTLTVSAKELSVMVNWKVQPHPLDDLEKLLVDLVEESLEGIVVNITSINKLLKSVEATTAESMDTNDENTITLPDPITVQEQFSKRSIFVECNVDEVKHSAAYWLTNLMADDSNIDDTYDRIQVDILQLCEQYIKDFNIEDELKKTDADLDNLSKVTVVHSRKNEVLALGQAGTEFKAPMRGLGVMRRGQQRGRVSVRGGRDHFRDRAQNTSRPPSMHVDDFVKIAHTPNNDNTQNNFQPRDRGRGGFDRGRGRTRFPTAPDGFRPNFRGGFRGGRGGPRGMSNQHSGYFYNNRGGGNSGSRFDENGQRFAGGRGGMLNNNMRQDRRNFLPQNSSRYGGSNNSPQSSRRSYTSRSDMNRGRGGPAFYSSRDKGPSLSRDRDRPNHYRSYTK</sequence>
<dbReference type="Pfam" id="PF15912">
    <property type="entry name" value="VIR_N"/>
    <property type="match status" value="1"/>
</dbReference>
<feature type="compositionally biased region" description="Low complexity" evidence="6">
    <location>
        <begin position="140"/>
        <end position="155"/>
    </location>
</feature>
<feature type="region of interest" description="Disordered" evidence="6">
    <location>
        <begin position="1506"/>
        <end position="1709"/>
    </location>
</feature>
<feature type="compositionally biased region" description="Basic and acidic residues" evidence="6">
    <location>
        <begin position="1558"/>
        <end position="1570"/>
    </location>
</feature>
<dbReference type="GO" id="GO:0005634">
    <property type="term" value="C:nucleus"/>
    <property type="evidence" value="ECO:0007669"/>
    <property type="project" value="UniProtKB-SubCell"/>
</dbReference>
<dbReference type="InterPro" id="IPR031801">
    <property type="entry name" value="VIR_N"/>
</dbReference>
<name>A0A7J7K0L2_BUGNE</name>
<feature type="compositionally biased region" description="Gly residues" evidence="6">
    <location>
        <begin position="198"/>
        <end position="207"/>
    </location>
</feature>
<dbReference type="GO" id="GO:0036396">
    <property type="term" value="C:RNA N6-methyladenosine methyltransferase complex"/>
    <property type="evidence" value="ECO:0007669"/>
    <property type="project" value="TreeGrafter"/>
</dbReference>
<evidence type="ECO:0000256" key="6">
    <source>
        <dbReference type="SAM" id="MobiDB-lite"/>
    </source>
</evidence>
<feature type="compositionally biased region" description="Gly residues" evidence="6">
    <location>
        <begin position="1589"/>
        <end position="1598"/>
    </location>
</feature>
<evidence type="ECO:0000313" key="8">
    <source>
        <dbReference type="EMBL" id="KAF6031715.1"/>
    </source>
</evidence>
<feature type="compositionally biased region" description="Polar residues" evidence="6">
    <location>
        <begin position="1648"/>
        <end position="1673"/>
    </location>
</feature>
<gene>
    <name evidence="8" type="ORF">EB796_010009</name>
</gene>
<feature type="compositionally biased region" description="Low complexity" evidence="6">
    <location>
        <begin position="1506"/>
        <end position="1516"/>
    </location>
</feature>
<evidence type="ECO:0000256" key="3">
    <source>
        <dbReference type="ARBA" id="ARBA00022664"/>
    </source>
</evidence>
<evidence type="ECO:0000256" key="4">
    <source>
        <dbReference type="ARBA" id="ARBA00023187"/>
    </source>
</evidence>
<feature type="compositionally biased region" description="Basic and acidic residues" evidence="6">
    <location>
        <begin position="1687"/>
        <end position="1702"/>
    </location>
</feature>
<dbReference type="PANTHER" id="PTHR23185">
    <property type="entry name" value="PROTEIN VIRILIZER HOMOLOG"/>
    <property type="match status" value="1"/>
</dbReference>
<dbReference type="GO" id="GO:0006397">
    <property type="term" value="P:mRNA processing"/>
    <property type="evidence" value="ECO:0007669"/>
    <property type="project" value="UniProtKB-KW"/>
</dbReference>
<comment type="subcellular location">
    <subcellularLocation>
        <location evidence="1">Nucleus</location>
    </subcellularLocation>
</comment>
<keyword evidence="3" id="KW-0507">mRNA processing</keyword>
<dbReference type="OrthoDB" id="2011702at2759"/>
<proteinExistence type="inferred from homology"/>
<feature type="domain" description="Virilizer N-terminal" evidence="7">
    <location>
        <begin position="6"/>
        <end position="182"/>
    </location>
</feature>
<feature type="region of interest" description="Disordered" evidence="6">
    <location>
        <begin position="140"/>
        <end position="159"/>
    </location>
</feature>
<feature type="compositionally biased region" description="Polar residues" evidence="6">
    <location>
        <begin position="1546"/>
        <end position="1557"/>
    </location>
</feature>
<comment type="caution">
    <text evidence="8">The sequence shown here is derived from an EMBL/GenBank/DDBJ whole genome shotgun (WGS) entry which is preliminary data.</text>
</comment>
<dbReference type="Proteomes" id="UP000593567">
    <property type="component" value="Unassembled WGS sequence"/>
</dbReference>
<evidence type="ECO:0000256" key="5">
    <source>
        <dbReference type="ARBA" id="ARBA00023242"/>
    </source>
</evidence>
<feature type="compositionally biased region" description="Basic and acidic residues" evidence="6">
    <location>
        <begin position="1517"/>
        <end position="1526"/>
    </location>
</feature>
<evidence type="ECO:0000259" key="7">
    <source>
        <dbReference type="Pfam" id="PF15912"/>
    </source>
</evidence>
<accession>A0A7J7K0L2</accession>
<reference evidence="8" key="1">
    <citation type="submission" date="2020-06" db="EMBL/GenBank/DDBJ databases">
        <title>Draft genome of Bugula neritina, a colonial animal packing powerful symbionts and potential medicines.</title>
        <authorList>
            <person name="Rayko M."/>
        </authorList>
    </citation>
    <scope>NUCLEOTIDE SEQUENCE [LARGE SCALE GENOMIC DNA]</scope>
    <source>
        <strain evidence="8">Kwan_BN1</strain>
    </source>
</reference>
<evidence type="ECO:0000256" key="1">
    <source>
        <dbReference type="ARBA" id="ARBA00004123"/>
    </source>
</evidence>
<evidence type="ECO:0000313" key="9">
    <source>
        <dbReference type="Proteomes" id="UP000593567"/>
    </source>
</evidence>
<comment type="similarity">
    <text evidence="2">Belongs to the vir family.</text>
</comment>
<feature type="region of interest" description="Disordered" evidence="6">
    <location>
        <begin position="188"/>
        <end position="215"/>
    </location>
</feature>
<dbReference type="PANTHER" id="PTHR23185:SF0">
    <property type="entry name" value="PROTEIN VIRILIZER HOMOLOG"/>
    <property type="match status" value="1"/>
</dbReference>
<keyword evidence="5" id="KW-0539">Nucleus</keyword>
<feature type="compositionally biased region" description="Low complexity" evidence="6">
    <location>
        <begin position="1574"/>
        <end position="1588"/>
    </location>
</feature>
<keyword evidence="9" id="KW-1185">Reference proteome</keyword>
<keyword evidence="4" id="KW-0508">mRNA splicing</keyword>
<feature type="compositionally biased region" description="Polar residues" evidence="6">
    <location>
        <begin position="188"/>
        <end position="197"/>
    </location>
</feature>
<dbReference type="GO" id="GO:0008380">
    <property type="term" value="P:RNA splicing"/>
    <property type="evidence" value="ECO:0007669"/>
    <property type="project" value="UniProtKB-KW"/>
</dbReference>
<protein>
    <submittedName>
        <fullName evidence="8">KIAA1429</fullName>
    </submittedName>
</protein>
<evidence type="ECO:0000256" key="2">
    <source>
        <dbReference type="ARBA" id="ARBA00008371"/>
    </source>
</evidence>
<organism evidence="8 9">
    <name type="scientific">Bugula neritina</name>
    <name type="common">Brown bryozoan</name>
    <name type="synonym">Sertularia neritina</name>
    <dbReference type="NCBI Taxonomy" id="10212"/>
    <lineage>
        <taxon>Eukaryota</taxon>
        <taxon>Metazoa</taxon>
        <taxon>Spiralia</taxon>
        <taxon>Lophotrochozoa</taxon>
        <taxon>Bryozoa</taxon>
        <taxon>Gymnolaemata</taxon>
        <taxon>Cheilostomatida</taxon>
        <taxon>Flustrina</taxon>
        <taxon>Buguloidea</taxon>
        <taxon>Bugulidae</taxon>
        <taxon>Bugula</taxon>
    </lineage>
</organism>
<dbReference type="EMBL" id="VXIV02001577">
    <property type="protein sequence ID" value="KAF6031715.1"/>
    <property type="molecule type" value="Genomic_DNA"/>
</dbReference>
<dbReference type="InterPro" id="IPR026736">
    <property type="entry name" value="Virilizer"/>
</dbReference>
<dbReference type="GO" id="GO:0003723">
    <property type="term" value="F:RNA binding"/>
    <property type="evidence" value="ECO:0007669"/>
    <property type="project" value="TreeGrafter"/>
</dbReference>